<gene>
    <name evidence="1" type="ORF">CBF30_06705</name>
</gene>
<evidence type="ECO:0000313" key="2">
    <source>
        <dbReference type="Proteomes" id="UP000288669"/>
    </source>
</evidence>
<evidence type="ECO:0000313" key="1">
    <source>
        <dbReference type="EMBL" id="RSU06945.1"/>
    </source>
</evidence>
<protein>
    <submittedName>
        <fullName evidence="1">Uncharacterized protein</fullName>
    </submittedName>
</protein>
<dbReference type="Proteomes" id="UP000288669">
    <property type="component" value="Unassembled WGS sequence"/>
</dbReference>
<sequence>MSSKKLEDLLFQYLSTPEGRLDSTFPAFCHYLRIKDDNLLVKKKMGLELMAQLKTTDRIKITYERVDNRVQTVFLLDKGSKGMERK</sequence>
<name>A0A430AGA8_9ENTE</name>
<comment type="caution">
    <text evidence="1">The sequence shown here is derived from an EMBL/GenBank/DDBJ whole genome shotgun (WGS) entry which is preliminary data.</text>
</comment>
<accession>A0A430AGA8</accession>
<dbReference type="EMBL" id="NGJZ01000002">
    <property type="protein sequence ID" value="RSU06945.1"/>
    <property type="molecule type" value="Genomic_DNA"/>
</dbReference>
<organism evidence="1 2">
    <name type="scientific">Vagococcus entomophilus</name>
    <dbReference type="NCBI Taxonomy" id="1160095"/>
    <lineage>
        <taxon>Bacteria</taxon>
        <taxon>Bacillati</taxon>
        <taxon>Bacillota</taxon>
        <taxon>Bacilli</taxon>
        <taxon>Lactobacillales</taxon>
        <taxon>Enterococcaceae</taxon>
        <taxon>Vagococcus</taxon>
    </lineage>
</organism>
<keyword evidence="2" id="KW-1185">Reference proteome</keyword>
<proteinExistence type="predicted"/>
<dbReference type="AlphaFoldDB" id="A0A430AGA8"/>
<reference evidence="1 2" key="1">
    <citation type="submission" date="2017-05" db="EMBL/GenBank/DDBJ databases">
        <title>Vagococcus spp. assemblies.</title>
        <authorList>
            <person name="Gulvik C.A."/>
        </authorList>
    </citation>
    <scope>NUCLEOTIDE SEQUENCE [LARGE SCALE GENOMIC DNA]</scope>
    <source>
        <strain evidence="1 2">DSM 24756</strain>
    </source>
</reference>
<dbReference type="RefSeq" id="WP_126824099.1">
    <property type="nucleotide sequence ID" value="NZ_JBHLWU010000002.1"/>
</dbReference>